<dbReference type="Proteomes" id="UP000814140">
    <property type="component" value="Unassembled WGS sequence"/>
</dbReference>
<evidence type="ECO:0000313" key="2">
    <source>
        <dbReference type="Proteomes" id="UP000814140"/>
    </source>
</evidence>
<protein>
    <submittedName>
        <fullName evidence="1">Uncharacterized protein</fullName>
    </submittedName>
</protein>
<gene>
    <name evidence="1" type="ORF">BV25DRAFT_1825004</name>
</gene>
<reference evidence="1" key="2">
    <citation type="journal article" date="2022" name="New Phytol.">
        <title>Evolutionary transition to the ectomycorrhizal habit in the genomes of a hyperdiverse lineage of mushroom-forming fungi.</title>
        <authorList>
            <person name="Looney B."/>
            <person name="Miyauchi S."/>
            <person name="Morin E."/>
            <person name="Drula E."/>
            <person name="Courty P.E."/>
            <person name="Kohler A."/>
            <person name="Kuo A."/>
            <person name="LaButti K."/>
            <person name="Pangilinan J."/>
            <person name="Lipzen A."/>
            <person name="Riley R."/>
            <person name="Andreopoulos W."/>
            <person name="He G."/>
            <person name="Johnson J."/>
            <person name="Nolan M."/>
            <person name="Tritt A."/>
            <person name="Barry K.W."/>
            <person name="Grigoriev I.V."/>
            <person name="Nagy L.G."/>
            <person name="Hibbett D."/>
            <person name="Henrissat B."/>
            <person name="Matheny P.B."/>
            <person name="Labbe J."/>
            <person name="Martin F.M."/>
        </authorList>
    </citation>
    <scope>NUCLEOTIDE SEQUENCE</scope>
    <source>
        <strain evidence="1">HHB10654</strain>
    </source>
</reference>
<keyword evidence="2" id="KW-1185">Reference proteome</keyword>
<accession>A0ACB8T2P2</accession>
<name>A0ACB8T2P2_9AGAM</name>
<comment type="caution">
    <text evidence="1">The sequence shown here is derived from an EMBL/GenBank/DDBJ whole genome shotgun (WGS) entry which is preliminary data.</text>
</comment>
<proteinExistence type="predicted"/>
<sequence length="152" mass="16747">MRLEDRTAPAPTHADAVDPARTNSATSRHRCLSSSGASRYRSLPERPLCLLPSPPRHAERIAPPLSRPRRRDSSHARHGSARRSRTPESAHCRRARLPPALRIISQARPGPSSLHWPSSRAEFRCQLLGPFAVSRRLTRFDSASPSGDTGAP</sequence>
<reference evidence="1" key="1">
    <citation type="submission" date="2021-03" db="EMBL/GenBank/DDBJ databases">
        <authorList>
            <consortium name="DOE Joint Genome Institute"/>
            <person name="Ahrendt S."/>
            <person name="Looney B.P."/>
            <person name="Miyauchi S."/>
            <person name="Morin E."/>
            <person name="Drula E."/>
            <person name="Courty P.E."/>
            <person name="Chicoki N."/>
            <person name="Fauchery L."/>
            <person name="Kohler A."/>
            <person name="Kuo A."/>
            <person name="Labutti K."/>
            <person name="Pangilinan J."/>
            <person name="Lipzen A."/>
            <person name="Riley R."/>
            <person name="Andreopoulos W."/>
            <person name="He G."/>
            <person name="Johnson J."/>
            <person name="Barry K.W."/>
            <person name="Grigoriev I.V."/>
            <person name="Nagy L."/>
            <person name="Hibbett D."/>
            <person name="Henrissat B."/>
            <person name="Matheny P.B."/>
            <person name="Labbe J."/>
            <person name="Martin F."/>
        </authorList>
    </citation>
    <scope>NUCLEOTIDE SEQUENCE</scope>
    <source>
        <strain evidence="1">HHB10654</strain>
    </source>
</reference>
<organism evidence="1 2">
    <name type="scientific">Artomyces pyxidatus</name>
    <dbReference type="NCBI Taxonomy" id="48021"/>
    <lineage>
        <taxon>Eukaryota</taxon>
        <taxon>Fungi</taxon>
        <taxon>Dikarya</taxon>
        <taxon>Basidiomycota</taxon>
        <taxon>Agaricomycotina</taxon>
        <taxon>Agaricomycetes</taxon>
        <taxon>Russulales</taxon>
        <taxon>Auriscalpiaceae</taxon>
        <taxon>Artomyces</taxon>
    </lineage>
</organism>
<evidence type="ECO:0000313" key="1">
    <source>
        <dbReference type="EMBL" id="KAI0062954.1"/>
    </source>
</evidence>
<dbReference type="EMBL" id="MU277205">
    <property type="protein sequence ID" value="KAI0062954.1"/>
    <property type="molecule type" value="Genomic_DNA"/>
</dbReference>